<protein>
    <recommendedName>
        <fullName evidence="11">Nuclear receptor corepressor 1</fullName>
    </recommendedName>
</protein>
<evidence type="ECO:0008006" key="11">
    <source>
        <dbReference type="Google" id="ProtNLM"/>
    </source>
</evidence>
<dbReference type="PANTHER" id="PTHR13992:SF39">
    <property type="entry name" value="SMRTER, ISOFORM G"/>
    <property type="match status" value="1"/>
</dbReference>
<feature type="compositionally biased region" description="Low complexity" evidence="5">
    <location>
        <begin position="1572"/>
        <end position="1588"/>
    </location>
</feature>
<feature type="compositionally biased region" description="Polar residues" evidence="5">
    <location>
        <begin position="980"/>
        <end position="989"/>
    </location>
</feature>
<name>A0A7R9KC95_9ACAR</name>
<dbReference type="Gene3D" id="1.20.58.1880">
    <property type="match status" value="1"/>
</dbReference>
<dbReference type="OrthoDB" id="10258692at2759"/>
<dbReference type="InterPro" id="IPR001005">
    <property type="entry name" value="SANT/Myb"/>
</dbReference>
<dbReference type="SMART" id="SM00717">
    <property type="entry name" value="SANT"/>
    <property type="match status" value="1"/>
</dbReference>
<feature type="coiled-coil region" evidence="4">
    <location>
        <begin position="372"/>
        <end position="399"/>
    </location>
</feature>
<feature type="compositionally biased region" description="Basic and acidic residues" evidence="5">
    <location>
        <begin position="1556"/>
        <end position="1565"/>
    </location>
</feature>
<feature type="compositionally biased region" description="Polar residues" evidence="5">
    <location>
        <begin position="2622"/>
        <end position="2644"/>
    </location>
</feature>
<dbReference type="GO" id="GO:0000785">
    <property type="term" value="C:chromatin"/>
    <property type="evidence" value="ECO:0007669"/>
    <property type="project" value="TreeGrafter"/>
</dbReference>
<evidence type="ECO:0000259" key="6">
    <source>
        <dbReference type="PROSITE" id="PS50090"/>
    </source>
</evidence>
<reference evidence="9" key="1">
    <citation type="submission" date="2020-11" db="EMBL/GenBank/DDBJ databases">
        <authorList>
            <person name="Tran Van P."/>
        </authorList>
    </citation>
    <scope>NUCLEOTIDE SEQUENCE</scope>
</reference>
<feature type="compositionally biased region" description="Polar residues" evidence="5">
    <location>
        <begin position="2445"/>
        <end position="2468"/>
    </location>
</feature>
<feature type="compositionally biased region" description="Basic and acidic residues" evidence="5">
    <location>
        <begin position="2286"/>
        <end position="2305"/>
    </location>
</feature>
<feature type="compositionally biased region" description="Low complexity" evidence="5">
    <location>
        <begin position="2342"/>
        <end position="2363"/>
    </location>
</feature>
<dbReference type="Proteomes" id="UP000759131">
    <property type="component" value="Unassembled WGS sequence"/>
</dbReference>
<gene>
    <name evidence="9" type="ORF">OSB1V03_LOCUS597</name>
</gene>
<feature type="region of interest" description="Disordered" evidence="5">
    <location>
        <begin position="1641"/>
        <end position="1660"/>
    </location>
</feature>
<dbReference type="PROSITE" id="PS51293">
    <property type="entry name" value="SANT"/>
    <property type="match status" value="1"/>
</dbReference>
<dbReference type="PANTHER" id="PTHR13992">
    <property type="entry name" value="NUCLEAR RECEPTOR CO-REPRESSOR RELATED NCOR"/>
    <property type="match status" value="1"/>
</dbReference>
<feature type="region of interest" description="Disordered" evidence="5">
    <location>
        <begin position="1542"/>
        <end position="1616"/>
    </location>
</feature>
<evidence type="ECO:0000256" key="5">
    <source>
        <dbReference type="SAM" id="MobiDB-lite"/>
    </source>
</evidence>
<dbReference type="Gene3D" id="1.20.5.430">
    <property type="match status" value="1"/>
</dbReference>
<feature type="region of interest" description="Disordered" evidence="5">
    <location>
        <begin position="2622"/>
        <end position="2739"/>
    </location>
</feature>
<feature type="compositionally biased region" description="Polar residues" evidence="5">
    <location>
        <begin position="922"/>
        <end position="931"/>
    </location>
</feature>
<feature type="region of interest" description="Disordered" evidence="5">
    <location>
        <begin position="889"/>
        <end position="936"/>
    </location>
</feature>
<dbReference type="InterPro" id="IPR031557">
    <property type="entry name" value="N-CoR_GPS2_interact"/>
</dbReference>
<feature type="compositionally biased region" description="Polar residues" evidence="5">
    <location>
        <begin position="2536"/>
        <end position="2567"/>
    </location>
</feature>
<dbReference type="InterPro" id="IPR009057">
    <property type="entry name" value="Homeodomain-like_sf"/>
</dbReference>
<evidence type="ECO:0000259" key="7">
    <source>
        <dbReference type="PROSITE" id="PS51293"/>
    </source>
</evidence>
<keyword evidence="3 4" id="KW-0175">Coiled coil</keyword>
<feature type="region of interest" description="Disordered" evidence="5">
    <location>
        <begin position="980"/>
        <end position="1005"/>
    </location>
</feature>
<dbReference type="EMBL" id="CAJPIZ010000128">
    <property type="protein sequence ID" value="CAG2100531.1"/>
    <property type="molecule type" value="Genomic_DNA"/>
</dbReference>
<feature type="region of interest" description="Disordered" evidence="5">
    <location>
        <begin position="170"/>
        <end position="200"/>
    </location>
</feature>
<evidence type="ECO:0000256" key="3">
    <source>
        <dbReference type="ARBA" id="ARBA00023054"/>
    </source>
</evidence>
<evidence type="ECO:0000313" key="10">
    <source>
        <dbReference type="Proteomes" id="UP000759131"/>
    </source>
</evidence>
<dbReference type="PROSITE" id="PS51294">
    <property type="entry name" value="HTH_MYB"/>
    <property type="match status" value="1"/>
</dbReference>
<evidence type="ECO:0000259" key="8">
    <source>
        <dbReference type="PROSITE" id="PS51294"/>
    </source>
</evidence>
<feature type="compositionally biased region" description="Basic and acidic residues" evidence="5">
    <location>
        <begin position="2268"/>
        <end position="2279"/>
    </location>
</feature>
<feature type="region of interest" description="Disordered" evidence="5">
    <location>
        <begin position="2342"/>
        <end position="2567"/>
    </location>
</feature>
<dbReference type="CDD" id="cd00167">
    <property type="entry name" value="SANT"/>
    <property type="match status" value="1"/>
</dbReference>
<dbReference type="InterPro" id="IPR051571">
    <property type="entry name" value="N-CoR_corepressor"/>
</dbReference>
<keyword evidence="10" id="KW-1185">Reference proteome</keyword>
<feature type="compositionally biased region" description="Low complexity" evidence="5">
    <location>
        <begin position="2817"/>
        <end position="2864"/>
    </location>
</feature>
<evidence type="ECO:0000256" key="2">
    <source>
        <dbReference type="ARBA" id="ARBA00010097"/>
    </source>
</evidence>
<dbReference type="InterPro" id="IPR017930">
    <property type="entry name" value="Myb_dom"/>
</dbReference>
<feature type="compositionally biased region" description="Low complexity" evidence="5">
    <location>
        <begin position="2645"/>
        <end position="2692"/>
    </location>
</feature>
<evidence type="ECO:0000256" key="1">
    <source>
        <dbReference type="ARBA" id="ARBA00004123"/>
    </source>
</evidence>
<feature type="domain" description="Myb-like" evidence="6">
    <location>
        <begin position="818"/>
        <end position="868"/>
    </location>
</feature>
<dbReference type="Pfam" id="PF15784">
    <property type="entry name" value="GPS2_interact"/>
    <property type="match status" value="1"/>
</dbReference>
<comment type="similarity">
    <text evidence="2">Belongs to the N-CoR nuclear receptor corepressors family.</text>
</comment>
<dbReference type="PROSITE" id="PS50090">
    <property type="entry name" value="MYB_LIKE"/>
    <property type="match status" value="1"/>
</dbReference>
<dbReference type="GO" id="GO:0006357">
    <property type="term" value="P:regulation of transcription by RNA polymerase II"/>
    <property type="evidence" value="ECO:0007669"/>
    <property type="project" value="TreeGrafter"/>
</dbReference>
<organism evidence="9">
    <name type="scientific">Medioppia subpectinata</name>
    <dbReference type="NCBI Taxonomy" id="1979941"/>
    <lineage>
        <taxon>Eukaryota</taxon>
        <taxon>Metazoa</taxon>
        <taxon>Ecdysozoa</taxon>
        <taxon>Arthropoda</taxon>
        <taxon>Chelicerata</taxon>
        <taxon>Arachnida</taxon>
        <taxon>Acari</taxon>
        <taxon>Acariformes</taxon>
        <taxon>Sarcoptiformes</taxon>
        <taxon>Oribatida</taxon>
        <taxon>Brachypylina</taxon>
        <taxon>Oppioidea</taxon>
        <taxon>Oppiidae</taxon>
        <taxon>Medioppia</taxon>
    </lineage>
</organism>
<evidence type="ECO:0000313" key="9">
    <source>
        <dbReference type="EMBL" id="CAD7620101.1"/>
    </source>
</evidence>
<feature type="region of interest" description="Disordered" evidence="5">
    <location>
        <begin position="2268"/>
        <end position="2307"/>
    </location>
</feature>
<feature type="compositionally biased region" description="Polar residues" evidence="5">
    <location>
        <begin position="2402"/>
        <end position="2437"/>
    </location>
</feature>
<feature type="region of interest" description="Disordered" evidence="5">
    <location>
        <begin position="2795"/>
        <end position="2878"/>
    </location>
</feature>
<dbReference type="Pfam" id="PF00249">
    <property type="entry name" value="Myb_DNA-binding"/>
    <property type="match status" value="1"/>
</dbReference>
<feature type="domain" description="SANT" evidence="7">
    <location>
        <begin position="826"/>
        <end position="872"/>
    </location>
</feature>
<feature type="compositionally biased region" description="Polar residues" evidence="5">
    <location>
        <begin position="2033"/>
        <end position="2052"/>
    </location>
</feature>
<feature type="compositionally biased region" description="Polar residues" evidence="5">
    <location>
        <begin position="176"/>
        <end position="190"/>
    </location>
</feature>
<feature type="region of interest" description="Disordered" evidence="5">
    <location>
        <begin position="2033"/>
        <end position="2053"/>
    </location>
</feature>
<dbReference type="InterPro" id="IPR017884">
    <property type="entry name" value="SANT_dom"/>
</dbReference>
<feature type="compositionally biased region" description="Basic and acidic residues" evidence="5">
    <location>
        <begin position="2386"/>
        <end position="2398"/>
    </location>
</feature>
<accession>A0A7R9KC95</accession>
<dbReference type="SUPFAM" id="SSF46689">
    <property type="entry name" value="Homeodomain-like"/>
    <property type="match status" value="1"/>
</dbReference>
<dbReference type="GO" id="GO:0032991">
    <property type="term" value="C:protein-containing complex"/>
    <property type="evidence" value="ECO:0007669"/>
    <property type="project" value="UniProtKB-ARBA"/>
</dbReference>
<dbReference type="EMBL" id="OC854703">
    <property type="protein sequence ID" value="CAD7620101.1"/>
    <property type="molecule type" value="Genomic_DNA"/>
</dbReference>
<sequence length="2878" mass="316815">MCESSLCVYCEQETVFSRSNWKFNKTIAFRHQSIPEIKRQDFNGVEKRDKSGLVADLHILVHMIGIGSLHESSGGYLHKRHTDHLSPTNIPGTRVYPYPGTTQEPVRNSYHHSTTHSAPISHHLSSLYGIGANSGHSAAAVPQVYRETNYSVDRHEFSPIDRYRNRNETNELHHSSGGTHSHVPTSSHSQPPLVRRRPSLLPHVPNEYSVLGANAALNSSYMNRERYDLAYRYASYESQTKGSGLQSSPMSMTSNTVSQHTGPSPLHMVHQGMHLPLAYPHQTQAIVSSAHIPQSHTMSIIQDMTDMNANKRPRLGFGNDQRSSLHQPLLIDTRDVVEVKKEPAYTPQVEAISPTLPNDDNRQDLSPFKTTKDELLQNINKIDREIMQTETQLTKLRKKQELELVTSQPSADNQELEESSGLESQLSVAQVIYSDNKAKTLKTHTQFDKLGPIIELPLYNQPSDSPVYHENKRKFISFKKKLIIFFKKRYQEKQLREHYLTDTYDKLMLSWLKKLEKKETNPPKKQKDVKLREYFEKQFPELRKQREDKERFSRVGQRIRSDAELEEIMDGLQEQELEDKKMRSYAVIPPILMDSRHKRHCFINRNVSTPVTTTTATTVAVTSAVNTITSTTNTTSSPDMSKVCDSAISVTEVAPDVKPDSIVNDSPIKCDNVINSVNNANNDENITPCDTMCCLCHTKIDNPSKSRPVTQSNLNVYNISDGAFKQGMRVCLVCHHKNVRRNCPLPSCKTPRRKVKRLKPFPQQWFELSAESRQTFANELNIADEVRTACPRCVMRVSRRIGLIAPSDRTDINQNNESPTSRLSCWTESEIELLKQSIRELGRNWSAIANQIRTKTDRECHDFYSKNKYSQHLDKILKEFLVNSGKTVRNADSDSDDYWNCMSEGDSEETSSAEEGNDRCNSDTASASSPISKIPDDIDTKLLAEKTDNTVCSTTNHNFREDFTKLQDYKVLSASQTSLKSDYDSSATMSADEGQGNGDNDRLSSSPAVILPPRANSAMPAFPPSNIYFHNQPIDKHVRPASHDAAFAIDMMRKSSHSPSVLRTTEAPSNLNTNINPLNPRQKVPPFLINPNAPSTQPSVNPSHVNTASNKEEPTCVRDLIYQAIEMSLQTPIKTMRPNSQQMVNNEINKMDPNDAITSSLYSLPNIKRENLLDISKNDMNRESPSRIMYKNADIQRPEGLAMMASYSQHLSPSSGHSTHPYVMVEPDEYEVQDLSAKKERRIDNYSPRNYSPSMKDKMMAHRNEYPYGLIPTAHSNPNRGSTPVTEPNVDIKDNYNLMKHMDSSGRLMNSNYQQNERIHSQDMKHSRASPLSRPLNKMPVTKGSPVPPPPPLITSGKPNQSYSQLSPKPYREKLVPVSTASGGSITQGTPGIPPNSYGYPPNRYEGLLRQIPPTGVHKEGGSITLGTPLMGGATNMPIDHRRKAELMAADSNRAQAMARNNPMYEQNMEQYYRRSSPPGTHSHPYSPAFQTSDFAKMAKPVFHKEAQLSTNQIMIDFNTSKQMLTRRGSNSSDKDIVVTSAPIHSHTHSAPMDSRSTHSNEHKNSSQNRQTNSYPNYSQNTSNSSSSAPIYPDRVPQRESQPPMMTSSDPHMSHWSVRHSSMGAQSPNYNRQNVIQHWNASNTKQSVIQTPKSSSPRDYRTEVISPVANPAMRTSVSPQVPMTSSLFSHQHVDAFTTLVNAAAAQQSLAVPSMERRPGSVSRTDQLIRSSIKPSAEGLEKSLIENFHGRPPRNYLENDLNKSDDKMRQLSHENDYKMFPGNRPPINDYMYLDQRRRYELDLADMERHGYNRSMAEHPGHSVSQPSLRFSREPFTKEQFEKEFVQQTSEPNRDPGIRLKTEDLEPTPEMRHSLPVVRPPMTELDNEASKLFSQSFQKDNQKANSSRGQFTAANLIDAIITHQINSSTEGANAKNNGNVVNNTPVSEAPPTGIVDSLFARYRNSEKHISSQYPNREEVVTIADSPSPDKGHHLNEKLMPGMNAMNAGVTPSDYSSKGITLGEHIDTLISKNYTNDGRTQVNPHQPIDTRSSPSVYGMPSISIEPPRSSLLPVVSTSSPVLEGIAAAAVSNAPSDANNAVNHSPPHSSWKLRKALQQDKDAKETDERQIVRIVQNVSPKEKSVYPSPTPIKSISPALSHYNVEPISPPTSHSTDNNSPHLTSTYNPMQTTWTPTTGVQTSSISSRHFYTADSSNVSNSPNLLKPMHQTVSTSNQLNVNSNRANQPQIGLSPIISDYVKNRIVEVMKNTRDESVDDSVKRVNNDMYSQQHEKRAKEDSEPKLSNDSNDRVVSIDSTMNINETISHISREISKSPAVIDTSIPVSAASSAPESISSSNSHNIVSNESESSEGTPAKRMKISSEQQLTDCGKVETTSDTKADDSMSCDKTASSDRGSIDSESIISQTSTQMPVNSNETQSTENEPKVSSEMINKPTTCEQSNCEVSSAPSAHDTNAGKPDPKHIYPDSPNSPGEMVIDESDHNLCSSSPPIDKTHGESPPTSNTTSTQQSLISTTGVVKSDSPNGATNSSAICSTSTSGDQNQSESVSSSVIETKSRFAEVSAPTSSAPFAVKDSPALAALMTNSVTPPLVATHSDAYKAVNTAANNVSSSALPSAESNTNAGDSTTKCSANTSGVSSSISTSGESVTKSSSQSTGSASIQSSAISGSGTPSSTTTSHLLAPQYEPLSDDEYDSPNGATNSSAICSTSTSGDQNQSESVSSSVIETKSRFAEVSAPTSSAPFAVKDSPALAALMTNSVTPPLVATHSDAYKVVNTAANNVSSSALPSAESNTNAGDSTTKCSANTSGVSSSISTSGESVTKSSSQSTGSASIQSSAISGSGTPSSTTTSHLLAPQYEPLSDDE</sequence>
<feature type="compositionally biased region" description="Polar residues" evidence="5">
    <location>
        <begin position="1641"/>
        <end position="1655"/>
    </location>
</feature>
<feature type="region of interest" description="Disordered" evidence="5">
    <location>
        <begin position="239"/>
        <end position="261"/>
    </location>
</feature>
<feature type="compositionally biased region" description="Polar residues" evidence="5">
    <location>
        <begin position="2711"/>
        <end position="2739"/>
    </location>
</feature>
<feature type="region of interest" description="Disordered" evidence="5">
    <location>
        <begin position="1318"/>
        <end position="1365"/>
    </location>
</feature>
<feature type="compositionally biased region" description="Low complexity" evidence="5">
    <location>
        <begin position="2513"/>
        <end position="2530"/>
    </location>
</feature>
<evidence type="ECO:0000256" key="4">
    <source>
        <dbReference type="SAM" id="Coils"/>
    </source>
</evidence>
<dbReference type="GO" id="GO:0005654">
    <property type="term" value="C:nucleoplasm"/>
    <property type="evidence" value="ECO:0007669"/>
    <property type="project" value="UniProtKB-ARBA"/>
</dbReference>
<comment type="subcellular location">
    <subcellularLocation>
        <location evidence="1">Nucleus</location>
    </subcellularLocation>
</comment>
<feature type="domain" description="HTH myb-type" evidence="8">
    <location>
        <begin position="818"/>
        <end position="877"/>
    </location>
</feature>
<proteinExistence type="inferred from homology"/>
<feature type="compositionally biased region" description="Polar residues" evidence="5">
    <location>
        <begin position="2795"/>
        <end position="2816"/>
    </location>
</feature>
<feature type="compositionally biased region" description="Polar residues" evidence="5">
    <location>
        <begin position="1599"/>
        <end position="1611"/>
    </location>
</feature>